<keyword evidence="1" id="KW-0614">Plasmid</keyword>
<organism evidence="1 2">
    <name type="scientific">Geoalkalibacter subterraneus</name>
    <dbReference type="NCBI Taxonomy" id="483547"/>
    <lineage>
        <taxon>Bacteria</taxon>
        <taxon>Pseudomonadati</taxon>
        <taxon>Thermodesulfobacteriota</taxon>
        <taxon>Desulfuromonadia</taxon>
        <taxon>Desulfuromonadales</taxon>
        <taxon>Geoalkalibacteraceae</taxon>
        <taxon>Geoalkalibacter</taxon>
    </lineage>
</organism>
<accession>A0A0B5FX34</accession>
<protein>
    <submittedName>
        <fullName evidence="1">Uncharacterized protein</fullName>
    </submittedName>
</protein>
<evidence type="ECO:0000313" key="1">
    <source>
        <dbReference type="EMBL" id="AJF08161.1"/>
    </source>
</evidence>
<proteinExistence type="predicted"/>
<dbReference type="Proteomes" id="UP000035036">
    <property type="component" value="Plasmid pGSUB1"/>
</dbReference>
<sequence length="73" mass="8563">MEIPTIRCPKCEEKTSFALWVRETGKEKLLENKLGDYPRCGAKDIDLSAVKGDPEEWQPFFKRLEESCLWRES</sequence>
<reference evidence="1 2" key="1">
    <citation type="journal article" date="2015" name="Genome Announc.">
        <title>Genomes of Geoalkalibacter ferrihydriticus Z-0531T and Geoalkalibacter subterraneus Red1T, Two Haloalkaliphilic Metal-Reducing Deltaproteobacteria.</title>
        <authorList>
            <person name="Badalamenti J.P."/>
            <person name="Krajmalnik-Brown R."/>
            <person name="Torres C.I."/>
            <person name="Bond D.R."/>
        </authorList>
    </citation>
    <scope>NUCLEOTIDE SEQUENCE [LARGE SCALE GENOMIC DNA]</scope>
    <source>
        <strain evidence="1 2">Red1</strain>
        <plasmid evidence="2">Plasmid pGSUB1</plasmid>
    </source>
</reference>
<dbReference type="HOGENOM" id="CLU_2699461_0_0_7"/>
<dbReference type="RefSeq" id="WP_040202788.1">
    <property type="nucleotide sequence ID" value="NZ_CP010312.1"/>
</dbReference>
<dbReference type="EMBL" id="CP010312">
    <property type="protein sequence ID" value="AJF08161.1"/>
    <property type="molecule type" value="Genomic_DNA"/>
</dbReference>
<evidence type="ECO:0000313" key="2">
    <source>
        <dbReference type="Proteomes" id="UP000035036"/>
    </source>
</evidence>
<dbReference type="AlphaFoldDB" id="A0A0B5FX34"/>
<gene>
    <name evidence="1" type="ORF">GSUB_16805</name>
</gene>
<name>A0A0B5FX34_9BACT</name>
<dbReference type="OrthoDB" id="286745at2"/>
<dbReference type="KEGG" id="gsb:GSUB_16805"/>
<geneLocation type="plasmid" evidence="1 2">
    <name>pGSUB1</name>
</geneLocation>
<keyword evidence="2" id="KW-1185">Reference proteome</keyword>